<name>A0A7T8EPU7_9CAUD</name>
<evidence type="ECO:0000313" key="2">
    <source>
        <dbReference type="Proteomes" id="UP000596123"/>
    </source>
</evidence>
<accession>A0A7T8EPU7</accession>
<evidence type="ECO:0000313" key="1">
    <source>
        <dbReference type="EMBL" id="QQO90493.1"/>
    </source>
</evidence>
<gene>
    <name evidence="1" type="ORF">pEaSNUABM5_00351</name>
</gene>
<reference evidence="1 2" key="1">
    <citation type="submission" date="2020-12" db="EMBL/GenBank/DDBJ databases">
        <title>Complete genome sequence of Erwinia phage pEa_SNUABM_5.</title>
        <authorList>
            <person name="Kim S.G."/>
            <person name="Lee S.B."/>
            <person name="Kwon J."/>
            <person name="Park S.C."/>
        </authorList>
    </citation>
    <scope>NUCLEOTIDE SEQUENCE [LARGE SCALE GENOMIC DNA]</scope>
</reference>
<keyword evidence="2" id="KW-1185">Reference proteome</keyword>
<dbReference type="Proteomes" id="UP000596123">
    <property type="component" value="Segment"/>
</dbReference>
<organism evidence="1 2">
    <name type="scientific">Erwinia phage pEa_SNUABM_5</name>
    <dbReference type="NCBI Taxonomy" id="2797313"/>
    <lineage>
        <taxon>Viruses</taxon>
        <taxon>Duplodnaviria</taxon>
        <taxon>Heunggongvirae</taxon>
        <taxon>Uroviricota</taxon>
        <taxon>Caudoviricetes</taxon>
        <taxon>Rivsvirus</taxon>
        <taxon>Rivsvirus SNUABM5</taxon>
    </lineage>
</organism>
<proteinExistence type="predicted"/>
<protein>
    <submittedName>
        <fullName evidence="1">Uncharacterized protein</fullName>
    </submittedName>
</protein>
<dbReference type="EMBL" id="MW366843">
    <property type="protein sequence ID" value="QQO90493.1"/>
    <property type="molecule type" value="Genomic_DNA"/>
</dbReference>
<sequence>MFEQNPEQTLESYIVDNLSLEPASDSFRSVYASTIRYLASGYSSISDYHRALQEHVDFRELEFTAADFRIQISSVCNFILKLRFYSLSLCLAREPRDIIHSYAKFGVAKRDAIWAWNTCLKDRIVRKQIAATAKLKHKELCADLVSPGELRHRLGQTSVLFDEVHRNATRLCRKKLRWVATAHNIQMEDLTCDIMCQVLTSYYQCLPNNFTLSHQLNYLRATLTNRINNMNNYYGAEKRRRMEKVGEDKYEIVVMSNNQLQKAFGSDEDTVDYETMLGEDARLHTEQMENGLTINRLLEDSQGTKRGKLYMTVLGRDCADFTDYLRNNGMLKDTMTCASEWLMAKPTTFIRKTLAKWLDVNVCSVNTGLDTLRNALQNA</sequence>